<dbReference type="InterPro" id="IPR002347">
    <property type="entry name" value="SDR_fam"/>
</dbReference>
<dbReference type="PANTHER" id="PTHR43157">
    <property type="entry name" value="PHOSPHATIDYLINOSITOL-GLYCAN BIOSYNTHESIS CLASS F PROTEIN-RELATED"/>
    <property type="match status" value="1"/>
</dbReference>
<name>A0ABN0TMG1_9ACTN</name>
<dbReference type="Pfam" id="PF00106">
    <property type="entry name" value="adh_short"/>
    <property type="match status" value="1"/>
</dbReference>
<gene>
    <name evidence="3" type="ORF">GCM10009539_08320</name>
</gene>
<dbReference type="PROSITE" id="PS00061">
    <property type="entry name" value="ADH_SHORT"/>
    <property type="match status" value="1"/>
</dbReference>
<dbReference type="EMBL" id="BAAAGX010000004">
    <property type="protein sequence ID" value="GAA0225401.1"/>
    <property type="molecule type" value="Genomic_DNA"/>
</dbReference>
<proteinExistence type="inferred from homology"/>
<dbReference type="PANTHER" id="PTHR43157:SF31">
    <property type="entry name" value="PHOSPHATIDYLINOSITOL-GLYCAN BIOSYNTHESIS CLASS F PROTEIN"/>
    <property type="match status" value="1"/>
</dbReference>
<reference evidence="3 4" key="1">
    <citation type="journal article" date="2019" name="Int. J. Syst. Evol. Microbiol.">
        <title>The Global Catalogue of Microorganisms (GCM) 10K type strain sequencing project: providing services to taxonomists for standard genome sequencing and annotation.</title>
        <authorList>
            <consortium name="The Broad Institute Genomics Platform"/>
            <consortium name="The Broad Institute Genome Sequencing Center for Infectious Disease"/>
            <person name="Wu L."/>
            <person name="Ma J."/>
        </authorList>
    </citation>
    <scope>NUCLEOTIDE SEQUENCE [LARGE SCALE GENOMIC DNA]</scope>
    <source>
        <strain evidence="3 4">JCM 10425</strain>
    </source>
</reference>
<dbReference type="InterPro" id="IPR036291">
    <property type="entry name" value="NAD(P)-bd_dom_sf"/>
</dbReference>
<evidence type="ECO:0000313" key="4">
    <source>
        <dbReference type="Proteomes" id="UP001500967"/>
    </source>
</evidence>
<dbReference type="Gene3D" id="3.40.50.720">
    <property type="entry name" value="NAD(P)-binding Rossmann-like Domain"/>
    <property type="match status" value="1"/>
</dbReference>
<evidence type="ECO:0000313" key="3">
    <source>
        <dbReference type="EMBL" id="GAA0225401.1"/>
    </source>
</evidence>
<sequence length="276" mass="29329">MTPLNGRRALVTGGASGIGAATVRALAAAGADVTIATRDPRRADALRADNVHVRALDLADLDSVAGFTWDGPLDVLVANAGVMALPTRRLSPQGWELQLATNYLGHFALALGLHPNLAAAGDARLVVVGSGAYRNGPFDFDDPQFARRRYEPFLAYAQSKTATLLFTVGAADRWAADGIVANAVNPGYVHTELQRHLDDDTMRAFGAMDEAGHLLTPDYYKTPAEAAATSVRLAAATTTGGYYEDGRKVEPEPFATDPAAEARLWRLGEETVRGAR</sequence>
<organism evidence="3 4">
    <name type="scientific">Cryptosporangium japonicum</name>
    <dbReference type="NCBI Taxonomy" id="80872"/>
    <lineage>
        <taxon>Bacteria</taxon>
        <taxon>Bacillati</taxon>
        <taxon>Actinomycetota</taxon>
        <taxon>Actinomycetes</taxon>
        <taxon>Cryptosporangiales</taxon>
        <taxon>Cryptosporangiaceae</taxon>
        <taxon>Cryptosporangium</taxon>
    </lineage>
</organism>
<keyword evidence="4" id="KW-1185">Reference proteome</keyword>
<comment type="caution">
    <text evidence="3">The sequence shown here is derived from an EMBL/GenBank/DDBJ whole genome shotgun (WGS) entry which is preliminary data.</text>
</comment>
<evidence type="ECO:0000256" key="2">
    <source>
        <dbReference type="ARBA" id="ARBA00023002"/>
    </source>
</evidence>
<dbReference type="Proteomes" id="UP001500967">
    <property type="component" value="Unassembled WGS sequence"/>
</dbReference>
<evidence type="ECO:0000256" key="1">
    <source>
        <dbReference type="ARBA" id="ARBA00006484"/>
    </source>
</evidence>
<protein>
    <submittedName>
        <fullName evidence="3">SDR family NAD(P)-dependent oxidoreductase</fullName>
    </submittedName>
</protein>
<dbReference type="InterPro" id="IPR020904">
    <property type="entry name" value="Sc_DH/Rdtase_CS"/>
</dbReference>
<dbReference type="PRINTS" id="PR00081">
    <property type="entry name" value="GDHRDH"/>
</dbReference>
<dbReference type="SUPFAM" id="SSF51735">
    <property type="entry name" value="NAD(P)-binding Rossmann-fold domains"/>
    <property type="match status" value="1"/>
</dbReference>
<keyword evidence="2" id="KW-0560">Oxidoreductase</keyword>
<accession>A0ABN0TMG1</accession>
<comment type="similarity">
    <text evidence="1">Belongs to the short-chain dehydrogenases/reductases (SDR) family.</text>
</comment>
<dbReference type="RefSeq" id="WP_344647381.1">
    <property type="nucleotide sequence ID" value="NZ_BAAAGX010000004.1"/>
</dbReference>